<sequence>MQPFAWTEPCVVEMLQALKNKEVSVVDVVQFFKKEFHVTKGKQAIYNHMRATVSTDMFLGENDVITEQNESGQRRQQVSRFYEKEAKRIYECINCRHNDEDDKLKPLKTLKEKGGCYILNKGIHHITCFL</sequence>
<evidence type="ECO:0000313" key="2">
    <source>
        <dbReference type="WBParaSite" id="jg21267"/>
    </source>
</evidence>
<protein>
    <submittedName>
        <fullName evidence="2">Uncharacterized protein</fullName>
    </submittedName>
</protein>
<dbReference type="Proteomes" id="UP000887574">
    <property type="component" value="Unplaced"/>
</dbReference>
<accession>A0A915DLA5</accession>
<dbReference type="AlphaFoldDB" id="A0A915DLA5"/>
<keyword evidence="1" id="KW-1185">Reference proteome</keyword>
<dbReference type="WBParaSite" id="jg21267">
    <property type="protein sequence ID" value="jg21267"/>
    <property type="gene ID" value="jg21267"/>
</dbReference>
<reference evidence="2" key="1">
    <citation type="submission" date="2022-11" db="UniProtKB">
        <authorList>
            <consortium name="WormBaseParasite"/>
        </authorList>
    </citation>
    <scope>IDENTIFICATION</scope>
</reference>
<proteinExistence type="predicted"/>
<organism evidence="1 2">
    <name type="scientific">Ditylenchus dipsaci</name>
    <dbReference type="NCBI Taxonomy" id="166011"/>
    <lineage>
        <taxon>Eukaryota</taxon>
        <taxon>Metazoa</taxon>
        <taxon>Ecdysozoa</taxon>
        <taxon>Nematoda</taxon>
        <taxon>Chromadorea</taxon>
        <taxon>Rhabditida</taxon>
        <taxon>Tylenchina</taxon>
        <taxon>Tylenchomorpha</taxon>
        <taxon>Sphaerularioidea</taxon>
        <taxon>Anguinidae</taxon>
        <taxon>Anguininae</taxon>
        <taxon>Ditylenchus</taxon>
    </lineage>
</organism>
<evidence type="ECO:0000313" key="1">
    <source>
        <dbReference type="Proteomes" id="UP000887574"/>
    </source>
</evidence>
<name>A0A915DLA5_9BILA</name>